<protein>
    <submittedName>
        <fullName evidence="1">Uncharacterized protein</fullName>
    </submittedName>
</protein>
<dbReference type="Proteomes" id="UP000708208">
    <property type="component" value="Unassembled WGS sequence"/>
</dbReference>
<dbReference type="EMBL" id="CAJVCH010570630">
    <property type="protein sequence ID" value="CAG7835458.1"/>
    <property type="molecule type" value="Genomic_DNA"/>
</dbReference>
<comment type="caution">
    <text evidence="1">The sequence shown here is derived from an EMBL/GenBank/DDBJ whole genome shotgun (WGS) entry which is preliminary data.</text>
</comment>
<proteinExistence type="predicted"/>
<evidence type="ECO:0000313" key="1">
    <source>
        <dbReference type="EMBL" id="CAG7835458.1"/>
    </source>
</evidence>
<sequence>MFLLTTIYQIRSAESIKDIKIDTEFRNFSFPINHSISSNYSSEINQGLQKLKLLLLKQRALVVMDSLKDVAPYLQSLQTYIDQLLNSNDSIDTSEDTIAAIVSELNDLEDHLIESRNLANVHSSIYKESLEHLQAQMRQFLDSNRTSSGRRLRATTATSSTTKTMSELEGISDSISGWSWAVEIRNYAGVNLTSGKSVSKGVSPHGKEDNGFIGANSSQILAFSVNSIYDPRVLYLYELEPGQISLVIGIKWPGNFRFGMNFFPKMKTNLNSFKFSDLKICNERQGVVIISKQGYQVTANVKDENYKLVVTITLENVPKIPM</sequence>
<name>A0A8J2LH94_9HEXA</name>
<accession>A0A8J2LH94</accession>
<gene>
    <name evidence="1" type="ORF">AFUS01_LOCUS44825</name>
</gene>
<organism evidence="1 2">
    <name type="scientific">Allacma fusca</name>
    <dbReference type="NCBI Taxonomy" id="39272"/>
    <lineage>
        <taxon>Eukaryota</taxon>
        <taxon>Metazoa</taxon>
        <taxon>Ecdysozoa</taxon>
        <taxon>Arthropoda</taxon>
        <taxon>Hexapoda</taxon>
        <taxon>Collembola</taxon>
        <taxon>Symphypleona</taxon>
        <taxon>Sminthuridae</taxon>
        <taxon>Allacma</taxon>
    </lineage>
</organism>
<dbReference type="AlphaFoldDB" id="A0A8J2LH94"/>
<evidence type="ECO:0000313" key="2">
    <source>
        <dbReference type="Proteomes" id="UP000708208"/>
    </source>
</evidence>
<keyword evidence="2" id="KW-1185">Reference proteome</keyword>
<reference evidence="1" key="1">
    <citation type="submission" date="2021-06" db="EMBL/GenBank/DDBJ databases">
        <authorList>
            <person name="Hodson N. C."/>
            <person name="Mongue J. A."/>
            <person name="Jaron S. K."/>
        </authorList>
    </citation>
    <scope>NUCLEOTIDE SEQUENCE</scope>
</reference>